<evidence type="ECO:0000259" key="2">
    <source>
        <dbReference type="Pfam" id="PF13525"/>
    </source>
</evidence>
<dbReference type="Pfam" id="PF13525">
    <property type="entry name" value="YfiO"/>
    <property type="match status" value="1"/>
</dbReference>
<sequence length="121" mass="13976">MGNYSSAASDMDDYIYVYPNSEDLPYVYYLRVLFYYMQINKVQLGQQTAYKTLELATEYINLFPDSEYIDEIKEKAKLITEHISTKEYSIAAHSALGLDLEAEQYESMLLAENLQDAKPEA</sequence>
<keyword evidence="4" id="KW-1185">Reference proteome</keyword>
<gene>
    <name evidence="3" type="primary">TV42_03340</name>
    <name evidence="3" type="ORF">TNCT_190951</name>
</gene>
<comment type="caution">
    <text evidence="3">The sequence shown here is derived from an EMBL/GenBank/DDBJ whole genome shotgun (WGS) entry which is preliminary data.</text>
</comment>
<keyword evidence="1" id="KW-0732">Signal</keyword>
<dbReference type="InterPro" id="IPR011990">
    <property type="entry name" value="TPR-like_helical_dom_sf"/>
</dbReference>
<dbReference type="InterPro" id="IPR039565">
    <property type="entry name" value="BamD-like"/>
</dbReference>
<dbReference type="AlphaFoldDB" id="A0A8X6LRT2"/>
<dbReference type="EMBL" id="BMAO01027494">
    <property type="protein sequence ID" value="GFR17559.1"/>
    <property type="molecule type" value="Genomic_DNA"/>
</dbReference>
<dbReference type="Gene3D" id="1.25.40.10">
    <property type="entry name" value="Tetratricopeptide repeat domain"/>
    <property type="match status" value="1"/>
</dbReference>
<evidence type="ECO:0000313" key="4">
    <source>
        <dbReference type="Proteomes" id="UP000887116"/>
    </source>
</evidence>
<name>A0A8X6LRT2_TRICU</name>
<feature type="domain" description="Outer membrane lipoprotein BamD-like" evidence="2">
    <location>
        <begin position="3"/>
        <end position="92"/>
    </location>
</feature>
<dbReference type="OrthoDB" id="6411301at2759"/>
<accession>A0A8X6LRT2</accession>
<protein>
    <submittedName>
        <fullName evidence="3">Competence protein ComL</fullName>
    </submittedName>
</protein>
<reference evidence="3" key="1">
    <citation type="submission" date="2020-07" db="EMBL/GenBank/DDBJ databases">
        <title>Multicomponent nature underlies the extraordinary mechanical properties of spider dragline silk.</title>
        <authorList>
            <person name="Kono N."/>
            <person name="Nakamura H."/>
            <person name="Mori M."/>
            <person name="Yoshida Y."/>
            <person name="Ohtoshi R."/>
            <person name="Malay A.D."/>
            <person name="Moran D.A.P."/>
            <person name="Tomita M."/>
            <person name="Numata K."/>
            <person name="Arakawa K."/>
        </authorList>
    </citation>
    <scope>NUCLEOTIDE SEQUENCE</scope>
</reference>
<organism evidence="3 4">
    <name type="scientific">Trichonephila clavata</name>
    <name type="common">Joro spider</name>
    <name type="synonym">Nephila clavata</name>
    <dbReference type="NCBI Taxonomy" id="2740835"/>
    <lineage>
        <taxon>Eukaryota</taxon>
        <taxon>Metazoa</taxon>
        <taxon>Ecdysozoa</taxon>
        <taxon>Arthropoda</taxon>
        <taxon>Chelicerata</taxon>
        <taxon>Arachnida</taxon>
        <taxon>Araneae</taxon>
        <taxon>Araneomorphae</taxon>
        <taxon>Entelegynae</taxon>
        <taxon>Araneoidea</taxon>
        <taxon>Nephilidae</taxon>
        <taxon>Trichonephila</taxon>
    </lineage>
</organism>
<evidence type="ECO:0000313" key="3">
    <source>
        <dbReference type="EMBL" id="GFR17559.1"/>
    </source>
</evidence>
<proteinExistence type="predicted"/>
<evidence type="ECO:0000256" key="1">
    <source>
        <dbReference type="ARBA" id="ARBA00022729"/>
    </source>
</evidence>
<dbReference type="Proteomes" id="UP000887116">
    <property type="component" value="Unassembled WGS sequence"/>
</dbReference>